<evidence type="ECO:0000313" key="5">
    <source>
        <dbReference type="Proteomes" id="UP000284657"/>
    </source>
</evidence>
<comment type="caution">
    <text evidence="2">The sequence shown here is derived from an EMBL/GenBank/DDBJ whole genome shotgun (WGS) entry which is preliminary data.</text>
</comment>
<proteinExistence type="predicted"/>
<dbReference type="Proteomes" id="UP000284657">
    <property type="component" value="Unassembled WGS sequence"/>
</dbReference>
<feature type="compositionally biased region" description="Polar residues" evidence="1">
    <location>
        <begin position="93"/>
        <end position="103"/>
    </location>
</feature>
<accession>A0A3F2RJX6</accession>
<feature type="compositionally biased region" description="Basic and acidic residues" evidence="1">
    <location>
        <begin position="32"/>
        <end position="58"/>
    </location>
</feature>
<feature type="compositionally biased region" description="Polar residues" evidence="1">
    <location>
        <begin position="73"/>
        <end position="86"/>
    </location>
</feature>
<name>A0A3F2RJX6_9STRA</name>
<reference evidence="4 5" key="1">
    <citation type="submission" date="2018-07" db="EMBL/GenBank/DDBJ databases">
        <title>Genome sequencing of oomycete isolates from Chile give support for New Zealand origin for Phytophthora kernoviae and make available the first Nothophytophthora sp. genome.</title>
        <authorList>
            <person name="Studholme D.J."/>
            <person name="Sanfuentes E."/>
            <person name="Panda P."/>
            <person name="Hill R."/>
            <person name="Sambles C."/>
            <person name="Grant M."/>
            <person name="Williams N.M."/>
            <person name="Mcdougal R.L."/>
        </authorList>
    </citation>
    <scope>NUCLEOTIDE SEQUENCE [LARGE SCALE GENOMIC DNA]</scope>
    <source>
        <strain evidence="2">Chile6</strain>
        <strain evidence="3">Chile7</strain>
    </source>
</reference>
<dbReference type="AlphaFoldDB" id="A0A3F2RJX6"/>
<organism evidence="2 4">
    <name type="scientific">Phytophthora kernoviae</name>
    <dbReference type="NCBI Taxonomy" id="325452"/>
    <lineage>
        <taxon>Eukaryota</taxon>
        <taxon>Sar</taxon>
        <taxon>Stramenopiles</taxon>
        <taxon>Oomycota</taxon>
        <taxon>Peronosporomycetes</taxon>
        <taxon>Peronosporales</taxon>
        <taxon>Peronosporaceae</taxon>
        <taxon>Phytophthora</taxon>
    </lineage>
</organism>
<dbReference type="EMBL" id="MBAD02000129">
    <property type="protein sequence ID" value="RLN71192.1"/>
    <property type="molecule type" value="Genomic_DNA"/>
</dbReference>
<evidence type="ECO:0000256" key="1">
    <source>
        <dbReference type="SAM" id="MobiDB-lite"/>
    </source>
</evidence>
<feature type="region of interest" description="Disordered" evidence="1">
    <location>
        <begin position="32"/>
        <end position="103"/>
    </location>
</feature>
<protein>
    <submittedName>
        <fullName evidence="2">Uncharacterized protein</fullName>
    </submittedName>
</protein>
<evidence type="ECO:0000313" key="3">
    <source>
        <dbReference type="EMBL" id="RLN71192.1"/>
    </source>
</evidence>
<gene>
    <name evidence="3" type="ORF">BBJ29_005336</name>
    <name evidence="2" type="ORF">BBP00_00007593</name>
</gene>
<dbReference type="Proteomes" id="UP000277300">
    <property type="component" value="Unassembled WGS sequence"/>
</dbReference>
<evidence type="ECO:0000313" key="4">
    <source>
        <dbReference type="Proteomes" id="UP000277300"/>
    </source>
</evidence>
<dbReference type="EMBL" id="MBDO02000317">
    <property type="protein sequence ID" value="RLN57262.1"/>
    <property type="molecule type" value="Genomic_DNA"/>
</dbReference>
<sequence>MKRETPEQQPEVDASVMLEVMIQSAHQLDEILQRLRAHEKEERKSSSGSDSEDRTTDQREDDQESDDGFEDCFSSTTENQEANATSVEEKSTSGDIPTNDTSAESIVHNLPSTFQLPELITASLWGAHDDAPISDGNNSLLPESTNTFKKLRIETFSLLATPWTELWDLVLTGVATWLNPLWWTSSSTI</sequence>
<evidence type="ECO:0000313" key="2">
    <source>
        <dbReference type="EMBL" id="RLN57262.1"/>
    </source>
</evidence>
<feature type="compositionally biased region" description="Acidic residues" evidence="1">
    <location>
        <begin position="59"/>
        <end position="70"/>
    </location>
</feature>